<feature type="domain" description="Nitroreductase" evidence="3">
    <location>
        <begin position="67"/>
        <end position="150"/>
    </location>
</feature>
<dbReference type="GO" id="GO:0016491">
    <property type="term" value="F:oxidoreductase activity"/>
    <property type="evidence" value="ECO:0007669"/>
    <property type="project" value="UniProtKB-KW"/>
</dbReference>
<name>D2EEZ3_PARA4</name>
<dbReference type="AlphaFoldDB" id="D2EEZ3"/>
<dbReference type="InterPro" id="IPR000415">
    <property type="entry name" value="Nitroreductase-like"/>
</dbReference>
<dbReference type="Proteomes" id="UP000009375">
    <property type="component" value="Unassembled WGS sequence"/>
</dbReference>
<gene>
    <name evidence="4" type="ORF">BJBARM4_0297</name>
</gene>
<accession>D2EEZ3</accession>
<evidence type="ECO:0000256" key="1">
    <source>
        <dbReference type="ARBA" id="ARBA00007118"/>
    </source>
</evidence>
<dbReference type="EMBL" id="GG730042">
    <property type="protein sequence ID" value="EEZ93099.1"/>
    <property type="molecule type" value="Genomic_DNA"/>
</dbReference>
<dbReference type="SUPFAM" id="SSF55469">
    <property type="entry name" value="FMN-dependent nitroreductase-like"/>
    <property type="match status" value="1"/>
</dbReference>
<sequence>MDVYDAITKRRTVYSFIDKEVNEEVVLKLIDAAVKSPTAGGIREYEFIIVTNPNTKKEISRISLTPHIDSAPFMVVVICDKSKMDAVFDQEDSETFCVENAALAIENILLMASSYDLGSAWIATLQQDEIKNLLGIPEKYKVRGIIPIGYIRDDVEIKRISPKVDLSRIVHIEKFNKNNE</sequence>
<dbReference type="Pfam" id="PF00881">
    <property type="entry name" value="Nitroreductase"/>
    <property type="match status" value="2"/>
</dbReference>
<comment type="similarity">
    <text evidence="1">Belongs to the nitroreductase family.</text>
</comment>
<protein>
    <submittedName>
        <fullName evidence="4">Nitroreductase</fullName>
    </submittedName>
</protein>
<evidence type="ECO:0000256" key="2">
    <source>
        <dbReference type="ARBA" id="ARBA00023002"/>
    </source>
</evidence>
<organism evidence="4 5">
    <name type="scientific">Candidatus Parvarchaeum acidiphilum ARMAN-4</name>
    <dbReference type="NCBI Taxonomy" id="662760"/>
    <lineage>
        <taxon>Archaea</taxon>
        <taxon>Candidatus Parvarchaeota</taxon>
        <taxon>Candidatus Parvarchaeum</taxon>
    </lineage>
</organism>
<feature type="domain" description="Nitroreductase" evidence="3">
    <location>
        <begin position="7"/>
        <end position="63"/>
    </location>
</feature>
<proteinExistence type="inferred from homology"/>
<keyword evidence="2" id="KW-0560">Oxidoreductase</keyword>
<evidence type="ECO:0000313" key="4">
    <source>
        <dbReference type="EMBL" id="EEZ93099.1"/>
    </source>
</evidence>
<dbReference type="PANTHER" id="PTHR43673">
    <property type="entry name" value="NAD(P)H NITROREDUCTASE YDGI-RELATED"/>
    <property type="match status" value="1"/>
</dbReference>
<evidence type="ECO:0000259" key="3">
    <source>
        <dbReference type="Pfam" id="PF00881"/>
    </source>
</evidence>
<dbReference type="PANTHER" id="PTHR43673:SF10">
    <property type="entry name" value="NADH DEHYDROGENASE_NAD(P)H NITROREDUCTASE XCC3605-RELATED"/>
    <property type="match status" value="1"/>
</dbReference>
<dbReference type="Gene3D" id="3.40.109.10">
    <property type="entry name" value="NADH Oxidase"/>
    <property type="match status" value="1"/>
</dbReference>
<dbReference type="InterPro" id="IPR029479">
    <property type="entry name" value="Nitroreductase"/>
</dbReference>
<reference evidence="4 5" key="1">
    <citation type="journal article" date="2010" name="Proc. Natl. Acad. Sci. U.S.A.">
        <title>Enigmatic, ultrasmall, uncultivated Archaea.</title>
        <authorList>
            <person name="Baker B.J."/>
            <person name="Comolli L.R."/>
            <person name="Dick G.J."/>
            <person name="Hauser L.J."/>
            <person name="Hyatt D."/>
            <person name="Dill B.D."/>
            <person name="Land M.L."/>
            <person name="Verberkmoes N.C."/>
            <person name="Hettich R.L."/>
            <person name="Banfield J.F."/>
        </authorList>
    </citation>
    <scope>NUCLEOTIDE SEQUENCE [LARGE SCALE GENOMIC DNA]</scope>
</reference>
<evidence type="ECO:0000313" key="5">
    <source>
        <dbReference type="Proteomes" id="UP000009375"/>
    </source>
</evidence>